<feature type="chain" id="PRO_5019406555" description="SLH domain-containing protein" evidence="2">
    <location>
        <begin position="24"/>
        <end position="996"/>
    </location>
</feature>
<keyword evidence="5" id="KW-1185">Reference proteome</keyword>
<dbReference type="EMBL" id="CP035282">
    <property type="protein sequence ID" value="QAT60636.1"/>
    <property type="molecule type" value="Genomic_DNA"/>
</dbReference>
<dbReference type="Pfam" id="PF13205">
    <property type="entry name" value="Big_5"/>
    <property type="match status" value="1"/>
</dbReference>
<dbReference type="Proteomes" id="UP000287969">
    <property type="component" value="Chromosome"/>
</dbReference>
<name>A0A410Q9J2_9FIRM</name>
<sequence>MKKYLSIFLAALLIVLSFSPVYGDSSTDDLYEQSGEILKSAGVLTGNEKGDLMLEDNLKRQDLVVLISRLYKQENTAKKHKGDITFKDVNNNFYKPYIAWSVEKKLIVGNADGTFGFDKPVTVQQFQTILLRALGYEEEAQNWDNVPTIAAGLGLMENLITTSTESLSRGLMSAMTINALNLTRKGSSSTLAESLDITLPDIFTVTASPTIDKDTITIEGKAKGADSLKLQLKPASDTMTSEEKSVDISLKSDGRFSVTVPGLESGNWSYRFTNGRYYTKYEDFTIEDIPFEFAGAKADNLKEITLSFSKAIDKESSLFLSNFSTNGGKIKNVKLYNDNKDIVLTLENPMTNNKDYKVAAYKIKSAKGEELSIKDTAFTAADNSIPSVESVNQLGNKGIKIYFSEPLKSVKASNFKIDDKSFVGKVELNDRVVTLTYYSTSNALEEGQHVLTTSELYDFAGYKSVNEDVPFDIITDDEPPAITEKRATLEEVIITFDEDIDPSTVSKTNFYWKSGSSKKYPSDVKVVDNEVILDFSSNKLPNYETTLYITSVGDYSGNKLKDEEIKVTPVIDKTPPEVVSVFLEEDGKSIKVYFSKNVNAGNRTYYILKDKDGKNISIKNISGSGREYVINLFNPLPIGSNTLTIQNVEDTTALKNVIKTYTTTIEASDLIRPKVESYSGVANQIMLKFSKEMDMATVDDPSNYLITFNGKQIYMPKDTEFSLINDNQTVLVTLPDTIDGKEVKIGTSGNLTGLQISRLKDLKGNFLDPDVVNLNFEYSSSGKARAKDYYSNIPGKQAILEEADIIKIRFNQPIISASPDDFSISEGKIDDVICDGSDIVTLRLNSRDETTISSSALSIKSDNDMETFIDTGVEGGRVYILDKVPPRVEENDGYLNVSSKNKIELPFTESLDSESAALFRRDLEITRLSDGYVLSEKDYTTSLKSSDPSIVLITIDRDSSQESVYSIAIKDTPQYIMDKDGNVLIESGEYYTDRDF</sequence>
<feature type="signal peptide" evidence="2">
    <location>
        <begin position="1"/>
        <end position="23"/>
    </location>
</feature>
<reference evidence="5" key="1">
    <citation type="submission" date="2019-01" db="EMBL/GenBank/DDBJ databases">
        <title>Draft genomes of a novel of Sporanaerobacter strains.</title>
        <authorList>
            <person name="Ma S."/>
        </authorList>
    </citation>
    <scope>NUCLEOTIDE SEQUENCE [LARGE SCALE GENOMIC DNA]</scope>
    <source>
        <strain evidence="5">NJN-17</strain>
    </source>
</reference>
<evidence type="ECO:0000313" key="4">
    <source>
        <dbReference type="EMBL" id="QAT60636.1"/>
    </source>
</evidence>
<gene>
    <name evidence="4" type="ORF">EQM13_03115</name>
</gene>
<evidence type="ECO:0000256" key="1">
    <source>
        <dbReference type="ARBA" id="ARBA00022729"/>
    </source>
</evidence>
<dbReference type="InterPro" id="IPR014755">
    <property type="entry name" value="Cu-Rt/internalin_Ig-like"/>
</dbReference>
<dbReference type="OrthoDB" id="1706086at2"/>
<accession>A0A410Q9J2</accession>
<dbReference type="Pfam" id="PF00395">
    <property type="entry name" value="SLH"/>
    <property type="match status" value="1"/>
</dbReference>
<dbReference type="InterPro" id="IPR001119">
    <property type="entry name" value="SLH_dom"/>
</dbReference>
<dbReference type="Gene3D" id="2.60.40.1220">
    <property type="match status" value="5"/>
</dbReference>
<dbReference type="InterPro" id="IPR032812">
    <property type="entry name" value="SbsA_Ig"/>
</dbReference>
<organism evidence="4 5">
    <name type="scientific">Acidilutibacter cellobiosedens</name>
    <dbReference type="NCBI Taxonomy" id="2507161"/>
    <lineage>
        <taxon>Bacteria</taxon>
        <taxon>Bacillati</taxon>
        <taxon>Bacillota</taxon>
        <taxon>Tissierellia</taxon>
        <taxon>Tissierellales</taxon>
        <taxon>Acidilutibacteraceae</taxon>
        <taxon>Acidilutibacter</taxon>
    </lineage>
</organism>
<proteinExistence type="predicted"/>
<evidence type="ECO:0000313" key="5">
    <source>
        <dbReference type="Proteomes" id="UP000287969"/>
    </source>
</evidence>
<evidence type="ECO:0000256" key="2">
    <source>
        <dbReference type="SAM" id="SignalP"/>
    </source>
</evidence>
<dbReference type="RefSeq" id="WP_114219675.1">
    <property type="nucleotide sequence ID" value="NZ_CP035282.1"/>
</dbReference>
<evidence type="ECO:0000259" key="3">
    <source>
        <dbReference type="PROSITE" id="PS51272"/>
    </source>
</evidence>
<dbReference type="KEGG" id="spoa:EQM13_03115"/>
<protein>
    <recommendedName>
        <fullName evidence="3">SLH domain-containing protein</fullName>
    </recommendedName>
</protein>
<dbReference type="AlphaFoldDB" id="A0A410Q9J2"/>
<feature type="domain" description="SLH" evidence="3">
    <location>
        <begin position="81"/>
        <end position="144"/>
    </location>
</feature>
<dbReference type="PROSITE" id="PS51272">
    <property type="entry name" value="SLH"/>
    <property type="match status" value="1"/>
</dbReference>
<keyword evidence="1 2" id="KW-0732">Signal</keyword>